<accession>A0AAD8F206</accession>
<keyword evidence="1" id="KW-0812">Transmembrane</keyword>
<organism evidence="2 3">
    <name type="scientific">Biomphalaria pfeifferi</name>
    <name type="common">Bloodfluke planorb</name>
    <name type="synonym">Freshwater snail</name>
    <dbReference type="NCBI Taxonomy" id="112525"/>
    <lineage>
        <taxon>Eukaryota</taxon>
        <taxon>Metazoa</taxon>
        <taxon>Spiralia</taxon>
        <taxon>Lophotrochozoa</taxon>
        <taxon>Mollusca</taxon>
        <taxon>Gastropoda</taxon>
        <taxon>Heterobranchia</taxon>
        <taxon>Euthyneura</taxon>
        <taxon>Panpulmonata</taxon>
        <taxon>Hygrophila</taxon>
        <taxon>Lymnaeoidea</taxon>
        <taxon>Planorbidae</taxon>
        <taxon>Biomphalaria</taxon>
    </lineage>
</organism>
<evidence type="ECO:0000256" key="1">
    <source>
        <dbReference type="SAM" id="Phobius"/>
    </source>
</evidence>
<protein>
    <submittedName>
        <fullName evidence="2">Uncharacterized protein</fullName>
    </submittedName>
</protein>
<keyword evidence="1" id="KW-0472">Membrane</keyword>
<dbReference type="Proteomes" id="UP001233172">
    <property type="component" value="Unassembled WGS sequence"/>
</dbReference>
<feature type="transmembrane region" description="Helical" evidence="1">
    <location>
        <begin position="98"/>
        <end position="121"/>
    </location>
</feature>
<sequence>MDALFIKDCATMQKNSSFYCSRVNETNFAFFINYKAHRKLSNQIMSLELNLPDRNCTKQSLITVPTIYESSENNSTMSTKENNSTMTTTGSHQNNSGWPWWCWVLIAAVVVFVVFLLFVLYRRYKQHRCFFRSAETPVKY</sequence>
<dbReference type="AlphaFoldDB" id="A0AAD8F206"/>
<reference evidence="2" key="1">
    <citation type="journal article" date="2023" name="PLoS Negl. Trop. Dis.">
        <title>A genome sequence for Biomphalaria pfeifferi, the major vector snail for the human-infecting parasite Schistosoma mansoni.</title>
        <authorList>
            <person name="Bu L."/>
            <person name="Lu L."/>
            <person name="Laidemitt M.R."/>
            <person name="Zhang S.M."/>
            <person name="Mutuku M."/>
            <person name="Mkoji G."/>
            <person name="Steinauer M."/>
            <person name="Loker E.S."/>
        </authorList>
    </citation>
    <scope>NUCLEOTIDE SEQUENCE</scope>
    <source>
        <strain evidence="2">KasaAsao</strain>
    </source>
</reference>
<proteinExistence type="predicted"/>
<keyword evidence="3" id="KW-1185">Reference proteome</keyword>
<dbReference type="EMBL" id="JASAOG010000139">
    <property type="protein sequence ID" value="KAK0048350.1"/>
    <property type="molecule type" value="Genomic_DNA"/>
</dbReference>
<name>A0AAD8F206_BIOPF</name>
<reference evidence="2" key="2">
    <citation type="submission" date="2023-04" db="EMBL/GenBank/DDBJ databases">
        <authorList>
            <person name="Bu L."/>
            <person name="Lu L."/>
            <person name="Laidemitt M.R."/>
            <person name="Zhang S.M."/>
            <person name="Mutuku M."/>
            <person name="Mkoji G."/>
            <person name="Steinauer M."/>
            <person name="Loker E.S."/>
        </authorList>
    </citation>
    <scope>NUCLEOTIDE SEQUENCE</scope>
    <source>
        <strain evidence="2">KasaAsao</strain>
        <tissue evidence="2">Whole Snail</tissue>
    </source>
</reference>
<comment type="caution">
    <text evidence="2">The sequence shown here is derived from an EMBL/GenBank/DDBJ whole genome shotgun (WGS) entry which is preliminary data.</text>
</comment>
<gene>
    <name evidence="2" type="ORF">Bpfe_022292</name>
</gene>
<keyword evidence="1" id="KW-1133">Transmembrane helix</keyword>
<feature type="non-terminal residue" evidence="2">
    <location>
        <position position="1"/>
    </location>
</feature>
<evidence type="ECO:0000313" key="2">
    <source>
        <dbReference type="EMBL" id="KAK0048350.1"/>
    </source>
</evidence>
<evidence type="ECO:0000313" key="3">
    <source>
        <dbReference type="Proteomes" id="UP001233172"/>
    </source>
</evidence>